<dbReference type="InterPro" id="IPR036388">
    <property type="entry name" value="WH-like_DNA-bd_sf"/>
</dbReference>
<keyword evidence="1" id="KW-0805">Transcription regulation</keyword>
<dbReference type="Gene3D" id="1.10.10.10">
    <property type="entry name" value="Winged helix-like DNA-binding domain superfamily/Winged helix DNA-binding domain"/>
    <property type="match status" value="1"/>
</dbReference>
<dbReference type="PANTHER" id="PTHR44688:SF16">
    <property type="entry name" value="DNA-BINDING TRANSCRIPTIONAL ACTIVATOR DEVR_DOSR"/>
    <property type="match status" value="1"/>
</dbReference>
<dbReference type="PROSITE" id="PS00622">
    <property type="entry name" value="HTH_LUXR_1"/>
    <property type="match status" value="1"/>
</dbReference>
<dbReference type="EMBL" id="NEWD01000031">
    <property type="protein sequence ID" value="OXM99714.1"/>
    <property type="molecule type" value="Genomic_DNA"/>
</dbReference>
<feature type="compositionally biased region" description="Polar residues" evidence="4">
    <location>
        <begin position="11"/>
        <end position="27"/>
    </location>
</feature>
<evidence type="ECO:0000256" key="3">
    <source>
        <dbReference type="ARBA" id="ARBA00023163"/>
    </source>
</evidence>
<dbReference type="Gene3D" id="3.30.450.40">
    <property type="match status" value="1"/>
</dbReference>
<comment type="caution">
    <text evidence="6">The sequence shown here is derived from an EMBL/GenBank/DDBJ whole genome shotgun (WGS) entry which is preliminary data.</text>
</comment>
<evidence type="ECO:0000256" key="4">
    <source>
        <dbReference type="SAM" id="MobiDB-lite"/>
    </source>
</evidence>
<dbReference type="Pfam" id="PF00196">
    <property type="entry name" value="GerE"/>
    <property type="match status" value="1"/>
</dbReference>
<dbReference type="PRINTS" id="PR00038">
    <property type="entry name" value="HTHLUXR"/>
</dbReference>
<dbReference type="GO" id="GO:0006355">
    <property type="term" value="P:regulation of DNA-templated transcription"/>
    <property type="evidence" value="ECO:0007669"/>
    <property type="project" value="InterPro"/>
</dbReference>
<keyword evidence="7" id="KW-1185">Reference proteome</keyword>
<dbReference type="InterPro" id="IPR016032">
    <property type="entry name" value="Sig_transdc_resp-reg_C-effctor"/>
</dbReference>
<dbReference type="PROSITE" id="PS50043">
    <property type="entry name" value="HTH_LUXR_2"/>
    <property type="match status" value="1"/>
</dbReference>
<dbReference type="InterPro" id="IPR000792">
    <property type="entry name" value="Tscrpt_reg_LuxR_C"/>
</dbReference>
<proteinExistence type="predicted"/>
<feature type="domain" description="HTH luxR-type" evidence="5">
    <location>
        <begin position="253"/>
        <end position="318"/>
    </location>
</feature>
<dbReference type="SMART" id="SM00421">
    <property type="entry name" value="HTH_LUXR"/>
    <property type="match status" value="1"/>
</dbReference>
<reference evidence="6 7" key="1">
    <citation type="submission" date="2017-05" db="EMBL/GenBank/DDBJ databases">
        <title>Bifidobacterium vansinderenii sp. nov.</title>
        <authorList>
            <person name="Lugli G.A."/>
            <person name="Duranti S."/>
            <person name="Mangifesta M."/>
        </authorList>
    </citation>
    <scope>NUCLEOTIDE SEQUENCE [LARGE SCALE GENOMIC DNA]</scope>
    <source>
        <strain evidence="6 7">Tam10B</strain>
    </source>
</reference>
<feature type="region of interest" description="Disordered" evidence="4">
    <location>
        <begin position="1"/>
        <end position="27"/>
    </location>
</feature>
<evidence type="ECO:0000313" key="6">
    <source>
        <dbReference type="EMBL" id="OXM99714.1"/>
    </source>
</evidence>
<name>A0A229VVR3_9BIFI</name>
<evidence type="ECO:0000313" key="7">
    <source>
        <dbReference type="Proteomes" id="UP000215433"/>
    </source>
</evidence>
<evidence type="ECO:0000256" key="2">
    <source>
        <dbReference type="ARBA" id="ARBA00023125"/>
    </source>
</evidence>
<dbReference type="CDD" id="cd06170">
    <property type="entry name" value="LuxR_C_like"/>
    <property type="match status" value="1"/>
</dbReference>
<sequence length="321" mass="35654">MQKDHRVVPSADSSQRNPSRTSRPTGISSASLAERLVEASTYLHHQADARDIARYVSILAHQLISSADGVTISVRVHGVGGYAVLGVYGYPHFPGTMIIDADSEMAQRVQQEFWLRTPDEIMQLFTVDDDDNGRRFLATESMGIRHNSVLGMPMRVRRQDGGDDVVGAIWLGNWTLHNPFTANDHTRLRLLAQIAALSFDDAEYATIYQSDGQSVRRWMRELPYGGESRHVNHDDENIAKRIDDGSQSGDLALAEEVPEFSERELSVLRLIGAGMTAREIAEHLYISVNTVRTHRTNLLNKLGVHSSTAAVARARELGILS</sequence>
<dbReference type="RefSeq" id="WP_093961150.1">
    <property type="nucleotide sequence ID" value="NZ_NEWD01000031.1"/>
</dbReference>
<dbReference type="Proteomes" id="UP000215433">
    <property type="component" value="Unassembled WGS sequence"/>
</dbReference>
<keyword evidence="3" id="KW-0804">Transcription</keyword>
<dbReference type="GO" id="GO:0003677">
    <property type="term" value="F:DNA binding"/>
    <property type="evidence" value="ECO:0007669"/>
    <property type="project" value="UniProtKB-KW"/>
</dbReference>
<keyword evidence="2" id="KW-0238">DNA-binding</keyword>
<gene>
    <name evidence="6" type="ORF">Tam10B_2032</name>
</gene>
<protein>
    <submittedName>
        <fullName evidence="6">Helix-turn-helix transcriptional regulator</fullName>
    </submittedName>
</protein>
<accession>A0A229VVR3</accession>
<dbReference type="AlphaFoldDB" id="A0A229VVR3"/>
<evidence type="ECO:0000259" key="5">
    <source>
        <dbReference type="PROSITE" id="PS50043"/>
    </source>
</evidence>
<evidence type="ECO:0000256" key="1">
    <source>
        <dbReference type="ARBA" id="ARBA00023015"/>
    </source>
</evidence>
<dbReference type="SUPFAM" id="SSF46894">
    <property type="entry name" value="C-terminal effector domain of the bipartite response regulators"/>
    <property type="match status" value="1"/>
</dbReference>
<dbReference type="OrthoDB" id="9808843at2"/>
<dbReference type="SUPFAM" id="SSF55781">
    <property type="entry name" value="GAF domain-like"/>
    <property type="match status" value="1"/>
</dbReference>
<dbReference type="PANTHER" id="PTHR44688">
    <property type="entry name" value="DNA-BINDING TRANSCRIPTIONAL ACTIVATOR DEVR_DOSR"/>
    <property type="match status" value="1"/>
</dbReference>
<organism evidence="6 7">
    <name type="scientific">Bifidobacterium vansinderenii</name>
    <dbReference type="NCBI Taxonomy" id="1984871"/>
    <lineage>
        <taxon>Bacteria</taxon>
        <taxon>Bacillati</taxon>
        <taxon>Actinomycetota</taxon>
        <taxon>Actinomycetes</taxon>
        <taxon>Bifidobacteriales</taxon>
        <taxon>Bifidobacteriaceae</taxon>
        <taxon>Bifidobacterium</taxon>
    </lineage>
</organism>
<dbReference type="InterPro" id="IPR029016">
    <property type="entry name" value="GAF-like_dom_sf"/>
</dbReference>